<gene>
    <name evidence="1" type="ORF">GGQ73_004715</name>
</gene>
<sequence length="94" mass="10371">MVNLAHSASFHSLENIAPSNAGIKQFQTSEIGLTGGSFLFTAVARHDEHRESKHLSPPPAGQNAVINHVRKAALGAEKRKRFVENVRFMLKNPR</sequence>
<comment type="caution">
    <text evidence="1">The sequence shown here is derived from an EMBL/GenBank/DDBJ whole genome shotgun (WGS) entry which is preliminary data.</text>
</comment>
<reference evidence="1 2" key="1">
    <citation type="submission" date="2020-08" db="EMBL/GenBank/DDBJ databases">
        <title>Genomic Encyclopedia of Type Strains, Phase IV (KMG-IV): sequencing the most valuable type-strain genomes for metagenomic binning, comparative biology and taxonomic classification.</title>
        <authorList>
            <person name="Goeker M."/>
        </authorList>
    </citation>
    <scope>NUCLEOTIDE SEQUENCE [LARGE SCALE GENOMIC DNA]</scope>
    <source>
        <strain evidence="1 2">DSM 26438</strain>
    </source>
</reference>
<proteinExistence type="predicted"/>
<evidence type="ECO:0000313" key="1">
    <source>
        <dbReference type="EMBL" id="MBB3948720.1"/>
    </source>
</evidence>
<accession>A0A7W6CHD8</accession>
<keyword evidence="2" id="KW-1185">Reference proteome</keyword>
<evidence type="ECO:0000313" key="2">
    <source>
        <dbReference type="Proteomes" id="UP000565286"/>
    </source>
</evidence>
<dbReference type="AlphaFoldDB" id="A0A7W6CHD8"/>
<name>A0A7W6CHD8_9HYPH</name>
<dbReference type="Proteomes" id="UP000565286">
    <property type="component" value="Unassembled WGS sequence"/>
</dbReference>
<organism evidence="1 2">
    <name type="scientific">Rhizobium skierniewicense</name>
    <dbReference type="NCBI Taxonomy" id="984260"/>
    <lineage>
        <taxon>Bacteria</taxon>
        <taxon>Pseudomonadati</taxon>
        <taxon>Pseudomonadota</taxon>
        <taxon>Alphaproteobacteria</taxon>
        <taxon>Hyphomicrobiales</taxon>
        <taxon>Rhizobiaceae</taxon>
        <taxon>Rhizobium/Agrobacterium group</taxon>
        <taxon>Rhizobium</taxon>
    </lineage>
</organism>
<dbReference type="EMBL" id="JACIDV010000028">
    <property type="protein sequence ID" value="MBB3948720.1"/>
    <property type="molecule type" value="Genomic_DNA"/>
</dbReference>
<protein>
    <submittedName>
        <fullName evidence="1">Uncharacterized protein</fullName>
    </submittedName>
</protein>